<dbReference type="InterPro" id="IPR038720">
    <property type="entry name" value="YprB_RNase_H-like_dom"/>
</dbReference>
<sequence>MCVRAQDLVGCQYRRRQQQRFPAARPTALARERSARLAAARRHTLALLPTVPGRVDIEEADPEEAELATLEALVSEAPLITSAEFAGAGWRVRVDILHRATDGTYVPIVISAHRAARPAEGRRVPTLRTAELGLGGQAHEEPFRIKHHTSDGYRLALATRALSALGLAGPWGGVIGQDPTRAFLHRTESHQAPLSAALAAPIPTVPRRVKECEWCPYQRECRAELEEMDDISLVLPGERAASLRRRHIDTVGKLVAADLGEVSQLAAAWREGIPVLRARQGRPIPRARREIDVDVEAYLDHGVYLWGLWDGESYHPFVTWEPLGGAAEAATFAAFWAHLRRLLEEGEGPEDVRVYCYSNNGENHWLRSSARRFAGQPGVPTEQEVEEFIRSSQWVDVFQYVREELAGPEGLGLKTVAPVAGYQWAEVELGGEGSVAAYRRARTSPAERPRLLRYNEDDCRATAAVRQWLSEGAPGIPLLSAQGQGRRAAE</sequence>
<dbReference type="EMBL" id="JAKGSI010000004">
    <property type="protein sequence ID" value="MCF4007389.1"/>
    <property type="molecule type" value="Genomic_DNA"/>
</dbReference>
<keyword evidence="3" id="KW-1185">Reference proteome</keyword>
<dbReference type="NCBIfam" id="TIGR03491">
    <property type="entry name" value="TM0106 family RecB-like putative nuclease"/>
    <property type="match status" value="1"/>
</dbReference>
<evidence type="ECO:0000259" key="1">
    <source>
        <dbReference type="Pfam" id="PF13482"/>
    </source>
</evidence>
<organism evidence="2 3">
    <name type="scientific">Corynebacterium uropygiale</name>
    <dbReference type="NCBI Taxonomy" id="1775911"/>
    <lineage>
        <taxon>Bacteria</taxon>
        <taxon>Bacillati</taxon>
        <taxon>Actinomycetota</taxon>
        <taxon>Actinomycetes</taxon>
        <taxon>Mycobacteriales</taxon>
        <taxon>Corynebacteriaceae</taxon>
        <taxon>Corynebacterium</taxon>
    </lineage>
</organism>
<dbReference type="RefSeq" id="WP_236119521.1">
    <property type="nucleotide sequence ID" value="NZ_JAKGSI010000004.1"/>
</dbReference>
<dbReference type="Proteomes" id="UP001139336">
    <property type="component" value="Unassembled WGS sequence"/>
</dbReference>
<dbReference type="AlphaFoldDB" id="A0A9X1QQF3"/>
<protein>
    <submittedName>
        <fullName evidence="2">TM0106 family RecB-like putative nuclease</fullName>
    </submittedName>
</protein>
<evidence type="ECO:0000313" key="2">
    <source>
        <dbReference type="EMBL" id="MCF4007389.1"/>
    </source>
</evidence>
<accession>A0A9X1QQF3</accession>
<feature type="domain" description="YprB ribonuclease H-like" evidence="1">
    <location>
        <begin position="294"/>
        <end position="469"/>
    </location>
</feature>
<dbReference type="SUPFAM" id="SSF53098">
    <property type="entry name" value="Ribonuclease H-like"/>
    <property type="match status" value="1"/>
</dbReference>
<evidence type="ECO:0000313" key="3">
    <source>
        <dbReference type="Proteomes" id="UP001139336"/>
    </source>
</evidence>
<dbReference type="InterPro" id="IPR012337">
    <property type="entry name" value="RNaseH-like_sf"/>
</dbReference>
<dbReference type="Pfam" id="PF13482">
    <property type="entry name" value="RNase_H_2"/>
    <property type="match status" value="1"/>
</dbReference>
<reference evidence="2" key="1">
    <citation type="submission" date="2022-01" db="EMBL/GenBank/DDBJ databases">
        <title>Corynebacterium sp. nov isolated from isolated from the feces of the greater white-fronted geese (Anser albifrons) at Poyang Lake, PR China.</title>
        <authorList>
            <person name="Liu Q."/>
        </authorList>
    </citation>
    <scope>NUCLEOTIDE SEQUENCE</scope>
    <source>
        <strain evidence="2">JCM 32435</strain>
    </source>
</reference>
<name>A0A9X1QQF3_9CORY</name>
<gene>
    <name evidence="2" type="ORF">L1O03_09430</name>
</gene>
<proteinExistence type="predicted"/>
<dbReference type="InterPro" id="IPR019993">
    <property type="entry name" value="RecB_nuclease_TM0106_put"/>
</dbReference>
<comment type="caution">
    <text evidence="2">The sequence shown here is derived from an EMBL/GenBank/DDBJ whole genome shotgun (WGS) entry which is preliminary data.</text>
</comment>